<dbReference type="Proteomes" id="UP001180020">
    <property type="component" value="Unassembled WGS sequence"/>
</dbReference>
<gene>
    <name evidence="1" type="ORF">QJS10_CPB17g00646</name>
</gene>
<name>A0AAV9CVI5_ACOCL</name>
<keyword evidence="2" id="KW-1185">Reference proteome</keyword>
<sequence>MCRTVHRPSPMGQKQTWWLLPSISLVHIKCTWDNQHENMYIFNRIFIFKKFKTRV</sequence>
<dbReference type="EMBL" id="JAUJYO010000017">
    <property type="protein sequence ID" value="KAK1292689.1"/>
    <property type="molecule type" value="Genomic_DNA"/>
</dbReference>
<reference evidence="1" key="1">
    <citation type="journal article" date="2023" name="Nat. Commun.">
        <title>Diploid and tetraploid genomes of Acorus and the evolution of monocots.</title>
        <authorList>
            <person name="Ma L."/>
            <person name="Liu K.W."/>
            <person name="Li Z."/>
            <person name="Hsiao Y.Y."/>
            <person name="Qi Y."/>
            <person name="Fu T."/>
            <person name="Tang G.D."/>
            <person name="Zhang D."/>
            <person name="Sun W.H."/>
            <person name="Liu D.K."/>
            <person name="Li Y."/>
            <person name="Chen G.Z."/>
            <person name="Liu X.D."/>
            <person name="Liao X.Y."/>
            <person name="Jiang Y.T."/>
            <person name="Yu X."/>
            <person name="Hao Y."/>
            <person name="Huang J."/>
            <person name="Zhao X.W."/>
            <person name="Ke S."/>
            <person name="Chen Y.Y."/>
            <person name="Wu W.L."/>
            <person name="Hsu J.L."/>
            <person name="Lin Y.F."/>
            <person name="Huang M.D."/>
            <person name="Li C.Y."/>
            <person name="Huang L."/>
            <person name="Wang Z.W."/>
            <person name="Zhao X."/>
            <person name="Zhong W.Y."/>
            <person name="Peng D.H."/>
            <person name="Ahmad S."/>
            <person name="Lan S."/>
            <person name="Zhang J.S."/>
            <person name="Tsai W.C."/>
            <person name="Van de Peer Y."/>
            <person name="Liu Z.J."/>
        </authorList>
    </citation>
    <scope>NUCLEOTIDE SEQUENCE</scope>
    <source>
        <strain evidence="1">CP</strain>
    </source>
</reference>
<protein>
    <submittedName>
        <fullName evidence="1">Uncharacterized protein</fullName>
    </submittedName>
</protein>
<accession>A0AAV9CVI5</accession>
<evidence type="ECO:0000313" key="2">
    <source>
        <dbReference type="Proteomes" id="UP001180020"/>
    </source>
</evidence>
<proteinExistence type="predicted"/>
<dbReference type="AlphaFoldDB" id="A0AAV9CVI5"/>
<organism evidence="1 2">
    <name type="scientific">Acorus calamus</name>
    <name type="common">Sweet flag</name>
    <dbReference type="NCBI Taxonomy" id="4465"/>
    <lineage>
        <taxon>Eukaryota</taxon>
        <taxon>Viridiplantae</taxon>
        <taxon>Streptophyta</taxon>
        <taxon>Embryophyta</taxon>
        <taxon>Tracheophyta</taxon>
        <taxon>Spermatophyta</taxon>
        <taxon>Magnoliopsida</taxon>
        <taxon>Liliopsida</taxon>
        <taxon>Acoraceae</taxon>
        <taxon>Acorus</taxon>
    </lineage>
</organism>
<comment type="caution">
    <text evidence="1">The sequence shown here is derived from an EMBL/GenBank/DDBJ whole genome shotgun (WGS) entry which is preliminary data.</text>
</comment>
<reference evidence="1" key="2">
    <citation type="submission" date="2023-06" db="EMBL/GenBank/DDBJ databases">
        <authorList>
            <person name="Ma L."/>
            <person name="Liu K.-W."/>
            <person name="Li Z."/>
            <person name="Hsiao Y.-Y."/>
            <person name="Qi Y."/>
            <person name="Fu T."/>
            <person name="Tang G."/>
            <person name="Zhang D."/>
            <person name="Sun W.-H."/>
            <person name="Liu D.-K."/>
            <person name="Li Y."/>
            <person name="Chen G.-Z."/>
            <person name="Liu X.-D."/>
            <person name="Liao X.-Y."/>
            <person name="Jiang Y.-T."/>
            <person name="Yu X."/>
            <person name="Hao Y."/>
            <person name="Huang J."/>
            <person name="Zhao X.-W."/>
            <person name="Ke S."/>
            <person name="Chen Y.-Y."/>
            <person name="Wu W.-L."/>
            <person name="Hsu J.-L."/>
            <person name="Lin Y.-F."/>
            <person name="Huang M.-D."/>
            <person name="Li C.-Y."/>
            <person name="Huang L."/>
            <person name="Wang Z.-W."/>
            <person name="Zhao X."/>
            <person name="Zhong W.-Y."/>
            <person name="Peng D.-H."/>
            <person name="Ahmad S."/>
            <person name="Lan S."/>
            <person name="Zhang J.-S."/>
            <person name="Tsai W.-C."/>
            <person name="Van De Peer Y."/>
            <person name="Liu Z.-J."/>
        </authorList>
    </citation>
    <scope>NUCLEOTIDE SEQUENCE</scope>
    <source>
        <strain evidence="1">CP</strain>
        <tissue evidence="1">Leaves</tissue>
    </source>
</reference>
<evidence type="ECO:0000313" key="1">
    <source>
        <dbReference type="EMBL" id="KAK1292689.1"/>
    </source>
</evidence>